<feature type="region of interest" description="Disordered" evidence="1">
    <location>
        <begin position="90"/>
        <end position="143"/>
    </location>
</feature>
<gene>
    <name evidence="2" type="ORF">TeGR_g8401</name>
</gene>
<organism evidence="2 3">
    <name type="scientific">Tetraparma gracilis</name>
    <dbReference type="NCBI Taxonomy" id="2962635"/>
    <lineage>
        <taxon>Eukaryota</taxon>
        <taxon>Sar</taxon>
        <taxon>Stramenopiles</taxon>
        <taxon>Ochrophyta</taxon>
        <taxon>Bolidophyceae</taxon>
        <taxon>Parmales</taxon>
        <taxon>Triparmaceae</taxon>
        <taxon>Tetraparma</taxon>
    </lineage>
</organism>
<comment type="caution">
    <text evidence="2">The sequence shown here is derived from an EMBL/GenBank/DDBJ whole genome shotgun (WGS) entry which is preliminary data.</text>
</comment>
<dbReference type="Proteomes" id="UP001165060">
    <property type="component" value="Unassembled WGS sequence"/>
</dbReference>
<evidence type="ECO:0000256" key="1">
    <source>
        <dbReference type="SAM" id="MobiDB-lite"/>
    </source>
</evidence>
<feature type="compositionally biased region" description="Low complexity" evidence="1">
    <location>
        <begin position="233"/>
        <end position="251"/>
    </location>
</feature>
<feature type="compositionally biased region" description="Acidic residues" evidence="1">
    <location>
        <begin position="127"/>
        <end position="143"/>
    </location>
</feature>
<accession>A0ABQ6MQ20</accession>
<proteinExistence type="predicted"/>
<feature type="compositionally biased region" description="Acidic residues" evidence="1">
    <location>
        <begin position="305"/>
        <end position="324"/>
    </location>
</feature>
<feature type="compositionally biased region" description="Low complexity" evidence="1">
    <location>
        <begin position="448"/>
        <end position="457"/>
    </location>
</feature>
<sequence length="466" mass="48480">MSCCCPPGSAEIEGKEVHHHHHHHGPPAAGRMKRSKLEERAAQRNYSSSAEGSIDTADSDLSERSDQESLLGASLKQVASDLSNSVAKVKGEIPEIFRKSSSEETDSDAEIVMIGGSDSAENVESISDSEESISDSEEEEEEEVAVVAQSRAPFDLNKILNAPSQCDDIEVNVTPFSKTKKKARAVAVAGEEKVDVTPKRVQTVRYSATHVVAEVATKAPKVSTKDVKVSTEAAKATSNVAAASAGAVPESESADDADIEVCVASDDKVSDTAAADEKVEEEAPKRVQTVRYSSTEPPNAVAADVDVDEAPATDPDDVAADVDEAPATVPDDVAADVDEAPETPDDADVDEAPETPAPDVAPDVAPDDSAPDSTPDPAPDSTPDSAPDSPPVTSTGRLFSISKSMSDVEVFENDEGGGIVGKREEGEVVAPECAVAEDVGEKEAPELSVSGSSSSGSDELKEVASM</sequence>
<keyword evidence="3" id="KW-1185">Reference proteome</keyword>
<evidence type="ECO:0000313" key="2">
    <source>
        <dbReference type="EMBL" id="GMI30531.1"/>
    </source>
</evidence>
<feature type="region of interest" description="Disordered" evidence="1">
    <location>
        <begin position="1"/>
        <end position="72"/>
    </location>
</feature>
<dbReference type="EMBL" id="BRYB01005921">
    <property type="protein sequence ID" value="GMI30531.1"/>
    <property type="molecule type" value="Genomic_DNA"/>
</dbReference>
<protein>
    <submittedName>
        <fullName evidence="2">Uncharacterized protein</fullName>
    </submittedName>
</protein>
<feature type="compositionally biased region" description="Acidic residues" evidence="1">
    <location>
        <begin position="333"/>
        <end position="353"/>
    </location>
</feature>
<feature type="compositionally biased region" description="Low complexity" evidence="1">
    <location>
        <begin position="381"/>
        <end position="395"/>
    </location>
</feature>
<name>A0ABQ6MQ20_9STRA</name>
<feature type="compositionally biased region" description="Basic and acidic residues" evidence="1">
    <location>
        <begin position="265"/>
        <end position="285"/>
    </location>
</feature>
<feature type="region of interest" description="Disordered" evidence="1">
    <location>
        <begin position="233"/>
        <end position="409"/>
    </location>
</feature>
<feature type="compositionally biased region" description="Basic and acidic residues" evidence="1">
    <location>
        <begin position="90"/>
        <end position="102"/>
    </location>
</feature>
<reference evidence="2 3" key="1">
    <citation type="journal article" date="2023" name="Commun. Biol.">
        <title>Genome analysis of Parmales, the sister group of diatoms, reveals the evolutionary specialization of diatoms from phago-mixotrophs to photoautotrophs.</title>
        <authorList>
            <person name="Ban H."/>
            <person name="Sato S."/>
            <person name="Yoshikawa S."/>
            <person name="Yamada K."/>
            <person name="Nakamura Y."/>
            <person name="Ichinomiya M."/>
            <person name="Sato N."/>
            <person name="Blanc-Mathieu R."/>
            <person name="Endo H."/>
            <person name="Kuwata A."/>
            <person name="Ogata H."/>
        </authorList>
    </citation>
    <scope>NUCLEOTIDE SEQUENCE [LARGE SCALE GENOMIC DNA]</scope>
</reference>
<feature type="region of interest" description="Disordered" evidence="1">
    <location>
        <begin position="440"/>
        <end position="466"/>
    </location>
</feature>
<evidence type="ECO:0000313" key="3">
    <source>
        <dbReference type="Proteomes" id="UP001165060"/>
    </source>
</evidence>